<dbReference type="GO" id="GO:1904158">
    <property type="term" value="P:axonemal central apparatus assembly"/>
    <property type="evidence" value="ECO:0007669"/>
    <property type="project" value="TreeGrafter"/>
</dbReference>
<dbReference type="Pfam" id="PF22544">
    <property type="entry name" value="HYDIN_VesB_CFA65-like_Ig"/>
    <property type="match status" value="1"/>
</dbReference>
<feature type="domain" description="HYDIN/VesB/CFA65-like Ig-like" evidence="6">
    <location>
        <begin position="1"/>
        <end position="74"/>
    </location>
</feature>
<keyword evidence="5" id="KW-0966">Cell projection</keyword>
<protein>
    <submittedName>
        <fullName evidence="7">HYDIN protein</fullName>
    </submittedName>
</protein>
<feature type="non-terminal residue" evidence="7">
    <location>
        <position position="1"/>
    </location>
</feature>
<evidence type="ECO:0000256" key="2">
    <source>
        <dbReference type="ARBA" id="ARBA00004496"/>
    </source>
</evidence>
<dbReference type="GO" id="GO:0005930">
    <property type="term" value="C:axoneme"/>
    <property type="evidence" value="ECO:0007669"/>
    <property type="project" value="TreeGrafter"/>
</dbReference>
<comment type="caution">
    <text evidence="7">The sequence shown here is derived from an EMBL/GenBank/DDBJ whole genome shotgun (WGS) entry which is preliminary data.</text>
</comment>
<gene>
    <name evidence="7" type="primary">Hydin_0</name>
    <name evidence="7" type="ORF">FURFIG_R00879</name>
</gene>
<evidence type="ECO:0000256" key="1">
    <source>
        <dbReference type="ARBA" id="ARBA00004138"/>
    </source>
</evidence>
<evidence type="ECO:0000256" key="4">
    <source>
        <dbReference type="ARBA" id="ARBA00023069"/>
    </source>
</evidence>
<proteinExistence type="predicted"/>
<dbReference type="GO" id="GO:0003341">
    <property type="term" value="P:cilium movement"/>
    <property type="evidence" value="ECO:0007669"/>
    <property type="project" value="TreeGrafter"/>
</dbReference>
<dbReference type="Gene3D" id="2.60.40.10">
    <property type="entry name" value="Immunoglobulins"/>
    <property type="match status" value="3"/>
</dbReference>
<organism evidence="7 8">
    <name type="scientific">Furnarius figulus</name>
    <dbReference type="NCBI Taxonomy" id="463165"/>
    <lineage>
        <taxon>Eukaryota</taxon>
        <taxon>Metazoa</taxon>
        <taxon>Chordata</taxon>
        <taxon>Craniata</taxon>
        <taxon>Vertebrata</taxon>
        <taxon>Euteleostomi</taxon>
        <taxon>Archelosauria</taxon>
        <taxon>Archosauria</taxon>
        <taxon>Dinosauria</taxon>
        <taxon>Saurischia</taxon>
        <taxon>Theropoda</taxon>
        <taxon>Coelurosauria</taxon>
        <taxon>Aves</taxon>
        <taxon>Neognathae</taxon>
        <taxon>Neoaves</taxon>
        <taxon>Telluraves</taxon>
        <taxon>Australaves</taxon>
        <taxon>Passeriformes</taxon>
        <taxon>Furnariidae</taxon>
        <taxon>Furnarius</taxon>
    </lineage>
</organism>
<dbReference type="AlphaFoldDB" id="A0A7K5ANY4"/>
<evidence type="ECO:0000256" key="3">
    <source>
        <dbReference type="ARBA" id="ARBA00022490"/>
    </source>
</evidence>
<keyword evidence="8" id="KW-1185">Reference proteome</keyword>
<evidence type="ECO:0000313" key="8">
    <source>
        <dbReference type="Proteomes" id="UP000529852"/>
    </source>
</evidence>
<dbReference type="PANTHER" id="PTHR23053:SF0">
    <property type="entry name" value="HYDROCEPHALUS-INDUCING PROTEIN HOMOLOG"/>
    <property type="match status" value="1"/>
</dbReference>
<reference evidence="7 8" key="1">
    <citation type="submission" date="2019-09" db="EMBL/GenBank/DDBJ databases">
        <title>Bird 10,000 Genomes (B10K) Project - Family phase.</title>
        <authorList>
            <person name="Zhang G."/>
        </authorList>
    </citation>
    <scope>NUCLEOTIDE SEQUENCE [LARGE SCALE GENOMIC DNA]</scope>
    <source>
        <strain evidence="7">B10K-DU-003-06</strain>
    </source>
</reference>
<dbReference type="InterPro" id="IPR053879">
    <property type="entry name" value="HYDIN_VesB_CFA65-like_Ig"/>
</dbReference>
<keyword evidence="3" id="KW-0963">Cytoplasm</keyword>
<evidence type="ECO:0000259" key="6">
    <source>
        <dbReference type="Pfam" id="PF22544"/>
    </source>
</evidence>
<accession>A0A7K5ANY4</accession>
<comment type="subcellular location">
    <subcellularLocation>
        <location evidence="1">Cell projection</location>
        <location evidence="1">Cilium</location>
    </subcellularLocation>
    <subcellularLocation>
        <location evidence="2">Cytoplasm</location>
    </subcellularLocation>
</comment>
<sequence length="294" mass="32256">LFNKGAIDAPFELVPPITNQGSCFTFLPQKGIVAPNGLQPIKISFSSMLLEPFEEEFQFDVIGSPKPVILTIRGRVTGLSLHFNIDGLHFGDVSFGFPQTLSCRLTNTSVVPITFHLRIPEDGLGQPSVTSFVQVKDNSRPSWVKGTLSQYHMEPVEFTITPSTETIPAEGFQEIEVTLCSNDVGQYNYQMLVDVDDVGEDVLAVPVTARCVVPQLRLLNTTLNFGQCALKVPYQDTLTIVNDSPLPGCYGVLPQKRKTTTPLWYSSPEPCGIIEPYSTAKIPITIEAQALGDH</sequence>
<dbReference type="PANTHER" id="PTHR23053">
    <property type="entry name" value="DLEC1 DELETED IN LUNG AND ESOPHAGEAL CANCER 1"/>
    <property type="match status" value="1"/>
</dbReference>
<dbReference type="Proteomes" id="UP000529852">
    <property type="component" value="Unassembled WGS sequence"/>
</dbReference>
<evidence type="ECO:0000313" key="7">
    <source>
        <dbReference type="EMBL" id="NWR85270.1"/>
    </source>
</evidence>
<keyword evidence="4" id="KW-0969">Cilium</keyword>
<dbReference type="InterPro" id="IPR013783">
    <property type="entry name" value="Ig-like_fold"/>
</dbReference>
<dbReference type="InterPro" id="IPR033305">
    <property type="entry name" value="Hydin-like"/>
</dbReference>
<evidence type="ECO:0000256" key="5">
    <source>
        <dbReference type="ARBA" id="ARBA00023273"/>
    </source>
</evidence>
<name>A0A7K5ANY4_9FURN</name>
<dbReference type="EMBL" id="VYZD01000078">
    <property type="protein sequence ID" value="NWR85270.1"/>
    <property type="molecule type" value="Genomic_DNA"/>
</dbReference>
<feature type="non-terminal residue" evidence="7">
    <location>
        <position position="294"/>
    </location>
</feature>